<reference evidence="28" key="1">
    <citation type="journal article" date="2021" name="Genome Biol. Evol.">
        <title>A High-Quality Reference Genome for a Parasitic Bivalve with Doubly Uniparental Inheritance (Bivalvia: Unionida).</title>
        <authorList>
            <person name="Smith C.H."/>
        </authorList>
    </citation>
    <scope>NUCLEOTIDE SEQUENCE</scope>
    <source>
        <strain evidence="28">CHS0354</strain>
    </source>
</reference>
<feature type="compositionally biased region" description="Polar residues" evidence="25">
    <location>
        <begin position="710"/>
        <end position="720"/>
    </location>
</feature>
<evidence type="ECO:0000256" key="4">
    <source>
        <dbReference type="ARBA" id="ARBA00004251"/>
    </source>
</evidence>
<proteinExistence type="predicted"/>
<keyword evidence="6" id="KW-1003">Cell membrane</keyword>
<comment type="subcellular location">
    <subcellularLocation>
        <location evidence="1">Cell membrane</location>
        <location evidence="1">Sarcolemma</location>
    </subcellularLocation>
    <subcellularLocation>
        <location evidence="4">Cell membrane</location>
        <topology evidence="4">Single-pass type I membrane protein</topology>
    </subcellularLocation>
    <subcellularLocation>
        <location evidence="3">Cytoplasm</location>
        <location evidence="3">Cytoskeleton</location>
    </subcellularLocation>
    <subcellularLocation>
        <location evidence="5">Nucleus</location>
        <location evidence="5">Nucleoplasm</location>
    </subcellularLocation>
    <subcellularLocation>
        <location evidence="24">Postsynaptic cell membrane</location>
    </subcellularLocation>
    <subcellularLocation>
        <location evidence="2">Secreted</location>
        <location evidence="2">Extracellular space</location>
    </subcellularLocation>
</comment>
<dbReference type="Gene3D" id="3.30.70.1040">
    <property type="entry name" value="Dystroglycan, domain 2"/>
    <property type="match status" value="1"/>
</dbReference>
<comment type="function">
    <text evidence="20">Transmembrane protein that plays important roles in connecting the extracellular matrix to the cytoskeleton. Acts as a cell adhesion receptor in both muscle and non-muscle tissues. Receptor for both DMD and UTRN and, through these interactions, scaffolds axin to the cytoskeleton. Also functions in cell adhesion-mediated signaling and implicated in cell polarity.</text>
</comment>
<evidence type="ECO:0000256" key="12">
    <source>
        <dbReference type="ARBA" id="ARBA00022989"/>
    </source>
</evidence>
<evidence type="ECO:0000256" key="8">
    <source>
        <dbReference type="ARBA" id="ARBA00022525"/>
    </source>
</evidence>
<keyword evidence="18" id="KW-0628">Postsynaptic cell membrane</keyword>
<evidence type="ECO:0000256" key="25">
    <source>
        <dbReference type="SAM" id="MobiDB-lite"/>
    </source>
</evidence>
<evidence type="ECO:0000256" key="20">
    <source>
        <dbReference type="ARBA" id="ARBA00024991"/>
    </source>
</evidence>
<keyword evidence="13" id="KW-0770">Synapse</keyword>
<dbReference type="GO" id="GO:0021675">
    <property type="term" value="P:nerve development"/>
    <property type="evidence" value="ECO:0007669"/>
    <property type="project" value="TreeGrafter"/>
</dbReference>
<keyword evidence="12 26" id="KW-1133">Transmembrane helix</keyword>
<feature type="transmembrane region" description="Helical" evidence="26">
    <location>
        <begin position="754"/>
        <end position="780"/>
    </location>
</feature>
<protein>
    <recommendedName>
        <fullName evidence="21">Dystroglycan 1</fullName>
    </recommendedName>
    <alternativeName>
        <fullName evidence="23">Dystroglycan</fullName>
    </alternativeName>
    <alternativeName>
        <fullName evidence="22">Dystrophin-associated glycoprotein 1</fullName>
    </alternativeName>
</protein>
<evidence type="ECO:0000256" key="19">
    <source>
        <dbReference type="ARBA" id="ARBA00023567"/>
    </source>
</evidence>
<dbReference type="GO" id="GO:0016011">
    <property type="term" value="C:dystroglycan complex"/>
    <property type="evidence" value="ECO:0007669"/>
    <property type="project" value="TreeGrafter"/>
</dbReference>
<feature type="domain" description="Peptidase S72" evidence="27">
    <location>
        <begin position="587"/>
        <end position="695"/>
    </location>
</feature>
<dbReference type="GO" id="GO:0005654">
    <property type="term" value="C:nucleoplasm"/>
    <property type="evidence" value="ECO:0007669"/>
    <property type="project" value="UniProtKB-SubCell"/>
</dbReference>
<evidence type="ECO:0000256" key="11">
    <source>
        <dbReference type="ARBA" id="ARBA00022729"/>
    </source>
</evidence>
<keyword evidence="15" id="KW-0325">Glycoprotein</keyword>
<dbReference type="Pfam" id="PF05345">
    <property type="entry name" value="He_PIG"/>
    <property type="match status" value="2"/>
</dbReference>
<evidence type="ECO:0000256" key="15">
    <source>
        <dbReference type="ARBA" id="ARBA00023180"/>
    </source>
</evidence>
<evidence type="ECO:0000256" key="1">
    <source>
        <dbReference type="ARBA" id="ARBA00004135"/>
    </source>
</evidence>
<evidence type="ECO:0000256" key="22">
    <source>
        <dbReference type="ARBA" id="ARBA00030092"/>
    </source>
</evidence>
<dbReference type="GO" id="GO:0043236">
    <property type="term" value="F:laminin binding"/>
    <property type="evidence" value="ECO:0007669"/>
    <property type="project" value="TreeGrafter"/>
</dbReference>
<feature type="compositionally biased region" description="Pro residues" evidence="25">
    <location>
        <begin position="884"/>
        <end position="902"/>
    </location>
</feature>
<dbReference type="AlphaFoldDB" id="A0AAE0RX40"/>
<feature type="region of interest" description="Disordered" evidence="25">
    <location>
        <begin position="699"/>
        <end position="737"/>
    </location>
</feature>
<dbReference type="Pfam" id="PF05454">
    <property type="entry name" value="DAG1"/>
    <property type="match status" value="1"/>
</dbReference>
<dbReference type="PANTHER" id="PTHR21559">
    <property type="entry name" value="DYSTROGLYCAN-RELATED"/>
    <property type="match status" value="1"/>
</dbReference>
<dbReference type="GO" id="GO:0045211">
    <property type="term" value="C:postsynaptic membrane"/>
    <property type="evidence" value="ECO:0007669"/>
    <property type="project" value="UniProtKB-SubCell"/>
</dbReference>
<feature type="region of interest" description="Disordered" evidence="25">
    <location>
        <begin position="417"/>
        <end position="436"/>
    </location>
</feature>
<dbReference type="GO" id="GO:0007411">
    <property type="term" value="P:axon guidance"/>
    <property type="evidence" value="ECO:0007669"/>
    <property type="project" value="TreeGrafter"/>
</dbReference>
<dbReference type="GO" id="GO:0005576">
    <property type="term" value="C:extracellular region"/>
    <property type="evidence" value="ECO:0007669"/>
    <property type="project" value="UniProtKB-SubCell"/>
</dbReference>
<keyword evidence="11" id="KW-0732">Signal</keyword>
<dbReference type="PROSITE" id="PS51699">
    <property type="entry name" value="SEA_DG"/>
    <property type="match status" value="1"/>
</dbReference>
<evidence type="ECO:0000259" key="27">
    <source>
        <dbReference type="PROSITE" id="PS51699"/>
    </source>
</evidence>
<evidence type="ECO:0000256" key="2">
    <source>
        <dbReference type="ARBA" id="ARBA00004239"/>
    </source>
</evidence>
<reference evidence="28" key="3">
    <citation type="submission" date="2023-05" db="EMBL/GenBank/DDBJ databases">
        <authorList>
            <person name="Smith C.H."/>
        </authorList>
    </citation>
    <scope>NUCLEOTIDE SEQUENCE</scope>
    <source>
        <strain evidence="28">CHS0354</strain>
        <tissue evidence="28">Mantle</tissue>
    </source>
</reference>
<keyword evidence="10 26" id="KW-0812">Transmembrane</keyword>
<evidence type="ECO:0000256" key="18">
    <source>
        <dbReference type="ARBA" id="ARBA00023257"/>
    </source>
</evidence>
<dbReference type="GO" id="GO:0002009">
    <property type="term" value="P:morphogenesis of an epithelium"/>
    <property type="evidence" value="ECO:0007669"/>
    <property type="project" value="TreeGrafter"/>
</dbReference>
<evidence type="ECO:0000256" key="9">
    <source>
        <dbReference type="ARBA" id="ARBA00022553"/>
    </source>
</evidence>
<dbReference type="GO" id="GO:0042383">
    <property type="term" value="C:sarcolemma"/>
    <property type="evidence" value="ECO:0007669"/>
    <property type="project" value="UniProtKB-SubCell"/>
</dbReference>
<keyword evidence="29" id="KW-1185">Reference proteome</keyword>
<evidence type="ECO:0000256" key="13">
    <source>
        <dbReference type="ARBA" id="ARBA00023018"/>
    </source>
</evidence>
<evidence type="ECO:0000313" key="28">
    <source>
        <dbReference type="EMBL" id="KAK3581302.1"/>
    </source>
</evidence>
<comment type="caution">
    <text evidence="28">The sequence shown here is derived from an EMBL/GenBank/DDBJ whole genome shotgun (WGS) entry which is preliminary data.</text>
</comment>
<accession>A0AAE0RX40</accession>
<feature type="region of interest" description="Disordered" evidence="25">
    <location>
        <begin position="441"/>
        <end position="476"/>
    </location>
</feature>
<dbReference type="InterPro" id="IPR008465">
    <property type="entry name" value="DAG1_C"/>
</dbReference>
<dbReference type="Proteomes" id="UP001195483">
    <property type="component" value="Unassembled WGS sequence"/>
</dbReference>
<evidence type="ECO:0000256" key="5">
    <source>
        <dbReference type="ARBA" id="ARBA00004642"/>
    </source>
</evidence>
<dbReference type="SMART" id="SM00736">
    <property type="entry name" value="CADG"/>
    <property type="match status" value="1"/>
</dbReference>
<feature type="region of interest" description="Disordered" evidence="25">
    <location>
        <begin position="806"/>
        <end position="902"/>
    </location>
</feature>
<evidence type="ECO:0000256" key="21">
    <source>
        <dbReference type="ARBA" id="ARBA00026224"/>
    </source>
</evidence>
<feature type="compositionally biased region" description="Basic and acidic residues" evidence="25">
    <location>
        <begin position="848"/>
        <end position="858"/>
    </location>
</feature>
<evidence type="ECO:0000256" key="10">
    <source>
        <dbReference type="ARBA" id="ARBA00022692"/>
    </source>
</evidence>
<keyword evidence="8" id="KW-0964">Secreted</keyword>
<dbReference type="InterPro" id="IPR013783">
    <property type="entry name" value="Ig-like_fold"/>
</dbReference>
<comment type="function">
    <text evidence="19">The dystroglycan complex is involved in a number of processes including laminin and basement membrane assembly, sarcolemmal stability, cell survival, peripheral nerve myelination, nodal structure, cell migration, and epithelial polarization.</text>
</comment>
<evidence type="ECO:0000256" key="3">
    <source>
        <dbReference type="ARBA" id="ARBA00004245"/>
    </source>
</evidence>
<evidence type="ECO:0000256" key="26">
    <source>
        <dbReference type="SAM" id="Phobius"/>
    </source>
</evidence>
<evidence type="ECO:0000256" key="14">
    <source>
        <dbReference type="ARBA" id="ARBA00023157"/>
    </source>
</evidence>
<dbReference type="InterPro" id="IPR030398">
    <property type="entry name" value="SEA_DG_dom"/>
</dbReference>
<dbReference type="GO" id="GO:0005856">
    <property type="term" value="C:cytoskeleton"/>
    <property type="evidence" value="ECO:0007669"/>
    <property type="project" value="UniProtKB-SubCell"/>
</dbReference>
<keyword evidence="26" id="KW-0472">Membrane</keyword>
<evidence type="ECO:0000256" key="7">
    <source>
        <dbReference type="ARBA" id="ARBA00022490"/>
    </source>
</evidence>
<dbReference type="InterPro" id="IPR015919">
    <property type="entry name" value="Cadherin-like_sf"/>
</dbReference>
<dbReference type="PANTHER" id="PTHR21559:SF21">
    <property type="entry name" value="DYSTROGLYCAN 1"/>
    <property type="match status" value="1"/>
</dbReference>
<evidence type="ECO:0000313" key="29">
    <source>
        <dbReference type="Proteomes" id="UP001195483"/>
    </source>
</evidence>
<dbReference type="EMBL" id="JAEAOA010001942">
    <property type="protein sequence ID" value="KAK3581302.1"/>
    <property type="molecule type" value="Genomic_DNA"/>
</dbReference>
<dbReference type="SUPFAM" id="SSF111006">
    <property type="entry name" value="Dystroglycan, domain 2"/>
    <property type="match status" value="1"/>
</dbReference>
<feature type="compositionally biased region" description="Basic and acidic residues" evidence="25">
    <location>
        <begin position="811"/>
        <end position="827"/>
    </location>
</feature>
<organism evidence="28 29">
    <name type="scientific">Potamilus streckersoni</name>
    <dbReference type="NCBI Taxonomy" id="2493646"/>
    <lineage>
        <taxon>Eukaryota</taxon>
        <taxon>Metazoa</taxon>
        <taxon>Spiralia</taxon>
        <taxon>Lophotrochozoa</taxon>
        <taxon>Mollusca</taxon>
        <taxon>Bivalvia</taxon>
        <taxon>Autobranchia</taxon>
        <taxon>Heteroconchia</taxon>
        <taxon>Palaeoheterodonta</taxon>
        <taxon>Unionida</taxon>
        <taxon>Unionoidea</taxon>
        <taxon>Unionidae</taxon>
        <taxon>Ambleminae</taxon>
        <taxon>Lampsilini</taxon>
        <taxon>Potamilus</taxon>
    </lineage>
</organism>
<gene>
    <name evidence="28" type="ORF">CHS0354_033039</name>
</gene>
<evidence type="ECO:0000256" key="24">
    <source>
        <dbReference type="ARBA" id="ARBA00034100"/>
    </source>
</evidence>
<dbReference type="GO" id="GO:0005509">
    <property type="term" value="F:calcium ion binding"/>
    <property type="evidence" value="ECO:0007669"/>
    <property type="project" value="InterPro"/>
</dbReference>
<name>A0AAE0RX40_9BIVA</name>
<evidence type="ECO:0000256" key="23">
    <source>
        <dbReference type="ARBA" id="ARBA00031034"/>
    </source>
</evidence>
<dbReference type="Pfam" id="PF18424">
    <property type="entry name" value="a_DG1_N2"/>
    <property type="match status" value="1"/>
</dbReference>
<dbReference type="InterPro" id="IPR027468">
    <property type="entry name" value="Alpha-dystroglycan_domain_2"/>
</dbReference>
<sequence length="902" mass="98149">MVCPSPGVLPWCVPAQVCCHGMSQPRCVAMVCPSPGVLLWCVQAQVCCYGVSQSGSDSLVCPSPGVLPWYVPAQVMEAGKDKLPSWLTFDENKAEFRGIPAVSDIGEIYLEVVAVGKDGSSAKDVFSVTVLSEANSGSTDTTSKPKTQKGPTVVTCRLEEPHTVVTVIVDADIDALPAIEQLSLLDRIVEHLGLTHEMVSMLPVGDKPMFDSSAIVQGHGDVRVPKTSGLFISWLVGCGKVESDHLPILQNLESSASKGVMAEALGHSIIGYHVTNNQFKEKARKKRQAPRITATPTLTMAPPTQLPTETLTMLDSVTYTDMLTRPFPTMASLSITVQPSQATVVQPDKTIDISATIAPSESLKISMSTRDMTKLLMTTTDILPSKTFAMTSKASTSTMVMPTSTIITMSTTASTVLTTKPTTESTSRTTTKVTTQTPTPMVITQAPTPKPTSKEPTTKPTTTKEPTIRPTPPPPCSVPSNPTVDEYIQQLTFQAGEVIRYKIPRNAFEDCDGDAYSLFLEVTLDGQELPSDFWLQYDSQKHQLKGLPLDKDAGTHKFELTAVNSNNLEESQSFMIIVQSADTQKGAANHEILLKFENDYDEFMNDVNNRINLVNKISKLYGDKNTKMMTVTRINKGSIEVFFMNNSLTWDSCPADAITSLASRVIMDNGSLSQDAVNEMKPFNLQAAAVIPRGNCVNHPNFPKKDTRTRPVSKSTTAPTVTYHMPPKKSSEQPTHSTTVQIAAAGAGGGDGDIWITTVLPAVVVVVVLIIALIIACVLYRKKRKGKMKLDEKNTYNNKGVPVIFADELDDKPNDSTRPLIMDEEKPPMPPPEYQRASSESSQSTQPIDDKNHMQHEDIELEDTDVTSPLYQPPPPVTASGNNKPPPPHLQPSKYPPPYVPP</sequence>
<evidence type="ECO:0000256" key="16">
    <source>
        <dbReference type="ARBA" id="ARBA00023212"/>
    </source>
</evidence>
<feature type="compositionally biased region" description="Polar residues" evidence="25">
    <location>
        <begin position="836"/>
        <end position="847"/>
    </location>
</feature>
<keyword evidence="7" id="KW-0963">Cytoplasm</keyword>
<dbReference type="Gene3D" id="2.60.40.10">
    <property type="entry name" value="Immunoglobulins"/>
    <property type="match status" value="2"/>
</dbReference>
<evidence type="ECO:0000256" key="6">
    <source>
        <dbReference type="ARBA" id="ARBA00022475"/>
    </source>
</evidence>
<keyword evidence="16" id="KW-0206">Cytoskeleton</keyword>
<evidence type="ECO:0000256" key="17">
    <source>
        <dbReference type="ARBA" id="ARBA00023242"/>
    </source>
</evidence>
<keyword evidence="9" id="KW-0597">Phosphoprotein</keyword>
<keyword evidence="14" id="KW-1015">Disulfide bond</keyword>
<dbReference type="SUPFAM" id="SSF49313">
    <property type="entry name" value="Cadherin-like"/>
    <property type="match status" value="2"/>
</dbReference>
<dbReference type="InterPro" id="IPR041631">
    <property type="entry name" value="Alpha_DG1_N2"/>
</dbReference>
<reference evidence="28" key="2">
    <citation type="journal article" date="2021" name="Genome Biol. Evol.">
        <title>Developing a high-quality reference genome for a parasitic bivalve with doubly uniparental inheritance (Bivalvia: Unionida).</title>
        <authorList>
            <person name="Smith C.H."/>
        </authorList>
    </citation>
    <scope>NUCLEOTIDE SEQUENCE</scope>
    <source>
        <strain evidence="28">CHS0354</strain>
        <tissue evidence="28">Mantle</tissue>
    </source>
</reference>
<keyword evidence="17" id="KW-0539">Nucleus</keyword>
<dbReference type="InterPro" id="IPR006644">
    <property type="entry name" value="Cadg"/>
</dbReference>